<evidence type="ECO:0000313" key="1">
    <source>
        <dbReference type="EMBL" id="KAB2329277.1"/>
    </source>
</evidence>
<name>A0A7V7RJ37_9BACI</name>
<dbReference type="PANTHER" id="PTHR35276:SF1">
    <property type="entry name" value="TRNA (MNM(5)S(2)U34)-METHYLTRANSFERASE, CHLOROPLASTIC"/>
    <property type="match status" value="1"/>
</dbReference>
<keyword evidence="1" id="KW-0489">Methyltransferase</keyword>
<reference evidence="1 2" key="1">
    <citation type="journal article" date="2014" name="Arch. Microbiol.">
        <title>Bacillus mesophilum sp. nov., strain IITR-54T, a novel 4-chlorobiphenyl dechlorinating bacterium.</title>
        <authorList>
            <person name="Manickam N."/>
            <person name="Singh N.K."/>
            <person name="Bajaj A."/>
            <person name="Kumar R.M."/>
            <person name="Kaur G."/>
            <person name="Kaur N."/>
            <person name="Bala M."/>
            <person name="Kumar A."/>
            <person name="Mayilraj S."/>
        </authorList>
    </citation>
    <scope>NUCLEOTIDE SEQUENCE [LARGE SCALE GENOMIC DNA]</scope>
    <source>
        <strain evidence="1 2">IITR-54</strain>
    </source>
</reference>
<dbReference type="OrthoDB" id="9792989at2"/>
<organism evidence="1 2">
    <name type="scientific">Bacillus mesophilum</name>
    <dbReference type="NCBI Taxonomy" id="1071718"/>
    <lineage>
        <taxon>Bacteria</taxon>
        <taxon>Bacillati</taxon>
        <taxon>Bacillota</taxon>
        <taxon>Bacilli</taxon>
        <taxon>Bacillales</taxon>
        <taxon>Bacillaceae</taxon>
        <taxon>Bacillus</taxon>
    </lineage>
</organism>
<sequence length="194" mass="21528">MKLERVLPFARQLLEQAISPGDIAIDATLGNGHDTLFLARLVGDSGRVYGFDIQDDALLSTKTQLMQHELSDRVTLFHSGHENLSSSIPPIHYGKVTGAVFNLGYLPGGDKSIVTRPDTTISAIEQLLDMLAPEGIIVLVIYHGHPEGAVERDYLLRYVKQIDQARANVLQYQFLNQKNHPPFIVAIEKKNDLS</sequence>
<dbReference type="RefSeq" id="WP_151576069.1">
    <property type="nucleotide sequence ID" value="NZ_WBOT01000013.1"/>
</dbReference>
<dbReference type="PANTHER" id="PTHR35276">
    <property type="entry name" value="S-ADENOSYL-L-METHIONINE-DEPENDENT METHYLTRANSFERASES SUPERFAMILY PROTEIN"/>
    <property type="match status" value="1"/>
</dbReference>
<dbReference type="GO" id="GO:0008168">
    <property type="term" value="F:methyltransferase activity"/>
    <property type="evidence" value="ECO:0007669"/>
    <property type="project" value="UniProtKB-KW"/>
</dbReference>
<dbReference type="GO" id="GO:0032259">
    <property type="term" value="P:methylation"/>
    <property type="evidence" value="ECO:0007669"/>
    <property type="project" value="UniProtKB-KW"/>
</dbReference>
<evidence type="ECO:0000313" key="2">
    <source>
        <dbReference type="Proteomes" id="UP000441354"/>
    </source>
</evidence>
<accession>A0A7V7RJ37</accession>
<gene>
    <name evidence="1" type="primary">mraW</name>
    <name evidence="1" type="ORF">F7732_21465</name>
</gene>
<comment type="caution">
    <text evidence="1">The sequence shown here is derived from an EMBL/GenBank/DDBJ whole genome shotgun (WGS) entry which is preliminary data.</text>
</comment>
<protein>
    <submittedName>
        <fullName evidence="1">16S rRNA (Cytosine(1402)-N(4))-methyltransferase</fullName>
        <ecNumber evidence="1">2.1.1.199</ecNumber>
    </submittedName>
</protein>
<keyword evidence="2" id="KW-1185">Reference proteome</keyword>
<dbReference type="AlphaFoldDB" id="A0A7V7RJ37"/>
<dbReference type="Pfam" id="PF06962">
    <property type="entry name" value="rRNA_methylase"/>
    <property type="match status" value="1"/>
</dbReference>
<dbReference type="Gene3D" id="3.40.50.150">
    <property type="entry name" value="Vaccinia Virus protein VP39"/>
    <property type="match status" value="1"/>
</dbReference>
<dbReference type="CDD" id="cd02440">
    <property type="entry name" value="AdoMet_MTases"/>
    <property type="match status" value="1"/>
</dbReference>
<dbReference type="SUPFAM" id="SSF53335">
    <property type="entry name" value="S-adenosyl-L-methionine-dependent methyltransferases"/>
    <property type="match status" value="1"/>
</dbReference>
<dbReference type="Proteomes" id="UP000441354">
    <property type="component" value="Unassembled WGS sequence"/>
</dbReference>
<dbReference type="InterPro" id="IPR010719">
    <property type="entry name" value="MnmM_MeTrfase"/>
</dbReference>
<dbReference type="InterPro" id="IPR029063">
    <property type="entry name" value="SAM-dependent_MTases_sf"/>
</dbReference>
<dbReference type="EC" id="2.1.1.199" evidence="1"/>
<proteinExistence type="predicted"/>
<keyword evidence="1" id="KW-0808">Transferase</keyword>
<dbReference type="EMBL" id="WBOT01000013">
    <property type="protein sequence ID" value="KAB2329277.1"/>
    <property type="molecule type" value="Genomic_DNA"/>
</dbReference>